<keyword evidence="1" id="KW-0472">Membrane</keyword>
<organism evidence="2">
    <name type="scientific">bioreactor metagenome</name>
    <dbReference type="NCBI Taxonomy" id="1076179"/>
    <lineage>
        <taxon>unclassified sequences</taxon>
        <taxon>metagenomes</taxon>
        <taxon>ecological metagenomes</taxon>
    </lineage>
</organism>
<proteinExistence type="predicted"/>
<keyword evidence="1" id="KW-1133">Transmembrane helix</keyword>
<name>A0A645AUQ0_9ZZZZ</name>
<protein>
    <recommendedName>
        <fullName evidence="3">Type 4 fimbrial biogenesis protein PilX N-terminal domain-containing protein</fullName>
    </recommendedName>
</protein>
<comment type="caution">
    <text evidence="2">The sequence shown here is derived from an EMBL/GenBank/DDBJ whole genome shotgun (WGS) entry which is preliminary data.</text>
</comment>
<reference evidence="2" key="1">
    <citation type="submission" date="2019-08" db="EMBL/GenBank/DDBJ databases">
        <authorList>
            <person name="Kucharzyk K."/>
            <person name="Murdoch R.W."/>
            <person name="Higgins S."/>
            <person name="Loffler F."/>
        </authorList>
    </citation>
    <scope>NUCLEOTIDE SEQUENCE</scope>
</reference>
<dbReference type="AlphaFoldDB" id="A0A645AUQ0"/>
<evidence type="ECO:0000256" key="1">
    <source>
        <dbReference type="SAM" id="Phobius"/>
    </source>
</evidence>
<gene>
    <name evidence="2" type="ORF">SDC9_103405</name>
</gene>
<feature type="transmembrane region" description="Helical" evidence="1">
    <location>
        <begin position="16"/>
        <end position="38"/>
    </location>
</feature>
<keyword evidence="1" id="KW-0812">Transmembrane</keyword>
<evidence type="ECO:0000313" key="2">
    <source>
        <dbReference type="EMBL" id="MPM56596.1"/>
    </source>
</evidence>
<dbReference type="EMBL" id="VSSQ01015834">
    <property type="protein sequence ID" value="MPM56596.1"/>
    <property type="molecule type" value="Genomic_DNA"/>
</dbReference>
<accession>A0A645AUQ0</accession>
<sequence>MKRGIIKVHNNERGAALIFVILALVIVSILAMAIASLVRSNLSQTVSQEDTLKAYYLATSGQELAYAALLKKDAYGDSLLSTEFTETAHPDWHDAPILTDILNHTDDGIDGGTVNVKVEAVDKGGERWVKITSTGIVDGSAATKTVTLEFMADNTIIQVKS</sequence>
<evidence type="ECO:0008006" key="3">
    <source>
        <dbReference type="Google" id="ProtNLM"/>
    </source>
</evidence>